<evidence type="ECO:0000256" key="3">
    <source>
        <dbReference type="ARBA" id="ARBA00022741"/>
    </source>
</evidence>
<dbReference type="InterPro" id="IPR002586">
    <property type="entry name" value="CobQ/CobB/MinD/ParA_Nub-bd_dom"/>
</dbReference>
<keyword evidence="4 7" id="KW-0067">ATP-binding</keyword>
<dbReference type="STRING" id="477974.Daud_2189"/>
<evidence type="ECO:0000256" key="2">
    <source>
        <dbReference type="ARBA" id="ARBA00022598"/>
    </source>
</evidence>
<comment type="function">
    <text evidence="7">Catalyzes the ATP-dependent amidation of the two carboxylate groups at positions a and c of cobyrinate, using either L-glutamine or ammonia as the nitrogen source.</text>
</comment>
<feature type="domain" description="CobB/CobQ-like glutamine amidotransferase" evidence="9">
    <location>
        <begin position="252"/>
        <end position="441"/>
    </location>
</feature>
<reference evidence="10 11" key="2">
    <citation type="journal article" date="2008" name="Science">
        <title>Environmental genomics reveals a single-species ecosystem deep within Earth.</title>
        <authorList>
            <person name="Chivian D."/>
            <person name="Brodie E.L."/>
            <person name="Alm E.J."/>
            <person name="Culley D.E."/>
            <person name="Dehal P.S."/>
            <person name="Desantis T.Z."/>
            <person name="Gihring T.M."/>
            <person name="Lapidus A."/>
            <person name="Lin L.H."/>
            <person name="Lowry S.R."/>
            <person name="Moser D.P."/>
            <person name="Richardson P.M."/>
            <person name="Southam G."/>
            <person name="Wanger G."/>
            <person name="Pratt L.M."/>
            <person name="Andersen G.L."/>
            <person name="Hazen T.C."/>
            <person name="Brockman F.J."/>
            <person name="Arkin A.P."/>
            <person name="Onstott T.C."/>
        </authorList>
    </citation>
    <scope>NUCLEOTIDE SEQUENCE [LARGE SCALE GENOMIC DNA]</scope>
    <source>
        <strain evidence="10 11">MP104C</strain>
    </source>
</reference>
<dbReference type="InterPro" id="IPR004484">
    <property type="entry name" value="CbiA/CobB_synth"/>
</dbReference>
<evidence type="ECO:0000259" key="8">
    <source>
        <dbReference type="Pfam" id="PF01656"/>
    </source>
</evidence>
<dbReference type="AlphaFoldDB" id="B1I6M8"/>
<comment type="catalytic activity">
    <reaction evidence="7">
        <text>cob(II)yrinate + 2 L-glutamine + 2 ATP + 2 H2O = cob(II)yrinate a,c diamide + 2 L-glutamate + 2 ADP + 2 phosphate + 2 H(+)</text>
        <dbReference type="Rhea" id="RHEA:26289"/>
        <dbReference type="ChEBI" id="CHEBI:15377"/>
        <dbReference type="ChEBI" id="CHEBI:15378"/>
        <dbReference type="ChEBI" id="CHEBI:29985"/>
        <dbReference type="ChEBI" id="CHEBI:30616"/>
        <dbReference type="ChEBI" id="CHEBI:43474"/>
        <dbReference type="ChEBI" id="CHEBI:58359"/>
        <dbReference type="ChEBI" id="CHEBI:58537"/>
        <dbReference type="ChEBI" id="CHEBI:58894"/>
        <dbReference type="ChEBI" id="CHEBI:456216"/>
        <dbReference type="EC" id="6.3.5.11"/>
    </reaction>
</comment>
<dbReference type="NCBIfam" id="TIGR00379">
    <property type="entry name" value="cobB"/>
    <property type="match status" value="1"/>
</dbReference>
<dbReference type="CDD" id="cd03130">
    <property type="entry name" value="GATase1_CobB"/>
    <property type="match status" value="1"/>
</dbReference>
<dbReference type="CDD" id="cd05388">
    <property type="entry name" value="CobB_N"/>
    <property type="match status" value="1"/>
</dbReference>
<dbReference type="InterPro" id="IPR011698">
    <property type="entry name" value="GATase_3"/>
</dbReference>
<dbReference type="PANTHER" id="PTHR43873:SF1">
    <property type="entry name" value="COBYRINATE A,C-DIAMIDE SYNTHASE"/>
    <property type="match status" value="1"/>
</dbReference>
<keyword evidence="7" id="KW-0169">Cobalamin biosynthesis</keyword>
<dbReference type="GO" id="GO:0009236">
    <property type="term" value="P:cobalamin biosynthetic process"/>
    <property type="evidence" value="ECO:0007669"/>
    <property type="project" value="UniProtKB-UniRule"/>
</dbReference>
<comment type="miscellaneous">
    <text evidence="7">The a and c carboxylates of cobyrinate are activated for nucleophilic attack via formation of a phosphorylated intermediate by ATP. CbiA catalyzes first the amidation of the c-carboxylate, and then that of the a-carboxylate.</text>
</comment>
<keyword evidence="6 7" id="KW-0315">Glutamine amidotransferase</keyword>
<dbReference type="GO" id="GO:0042242">
    <property type="term" value="F:cobyrinic acid a,c-diamide synthase activity"/>
    <property type="evidence" value="ECO:0007669"/>
    <property type="project" value="UniProtKB-UniRule"/>
</dbReference>
<keyword evidence="3 7" id="KW-0547">Nucleotide-binding</keyword>
<evidence type="ECO:0000313" key="10">
    <source>
        <dbReference type="EMBL" id="ACA60676.1"/>
    </source>
</evidence>
<dbReference type="Pfam" id="PF07685">
    <property type="entry name" value="GATase_3"/>
    <property type="match status" value="1"/>
</dbReference>
<evidence type="ECO:0000259" key="9">
    <source>
        <dbReference type="Pfam" id="PF07685"/>
    </source>
</evidence>
<proteinExistence type="inferred from homology"/>
<evidence type="ECO:0000256" key="1">
    <source>
        <dbReference type="ARBA" id="ARBA00001946"/>
    </source>
</evidence>
<dbReference type="Gene3D" id="3.40.50.300">
    <property type="entry name" value="P-loop containing nucleotide triphosphate hydrolases"/>
    <property type="match status" value="1"/>
</dbReference>
<dbReference type="UniPathway" id="UPA00148">
    <property type="reaction ID" value="UER00231"/>
</dbReference>
<reference evidence="11" key="1">
    <citation type="submission" date="2007-10" db="EMBL/GenBank/DDBJ databases">
        <title>Complete sequence of chromosome of Desulforudis audaxviator MP104C.</title>
        <authorList>
            <person name="Copeland A."/>
            <person name="Lucas S."/>
            <person name="Lapidus A."/>
            <person name="Barry K."/>
            <person name="Glavina del Rio T."/>
            <person name="Dalin E."/>
            <person name="Tice H."/>
            <person name="Bruce D."/>
            <person name="Pitluck S."/>
            <person name="Lowry S.R."/>
            <person name="Larimer F."/>
            <person name="Land M.L."/>
            <person name="Hauser L."/>
            <person name="Kyrpides N."/>
            <person name="Ivanova N.N."/>
            <person name="Richardson P."/>
        </authorList>
    </citation>
    <scope>NUCLEOTIDE SEQUENCE [LARGE SCALE GENOMIC DNA]</scope>
    <source>
        <strain evidence="11">MP104C</strain>
    </source>
</reference>
<dbReference type="Proteomes" id="UP000008544">
    <property type="component" value="Chromosome"/>
</dbReference>
<sequence length="465" mass="50401">MEGRPRVVIAAPQGRSGKTTVTAALIAALRGRGLAVQPFKKGPDFIDPSWLTRVAGRSCRNLDRFLMDEPTLAGSFMRATADADIAVIEGAMGLFDGVDVEGSGSTAEIARILKAPVILVVNAVRMTRSAAAVVLGCRMFDPRVHLAGVVFNNVARQRHRDLLTASVEHYCRIPVLGAMPKNRSYEVPDRHLGLIPAGEDEHLLGAVHAWTADAETFLDVDRILEIARAAPPLPAPPPLPAAVAPAGGRPLIGVIRDRAFSFYYPENLEALERAGAGLVYINALHDGLPDVDGLYVGGGFPEVFAAELEANVRLRRAVRERVESGLPVYAECGGLMYMGRRLTWKGKSYAMTGALPFEVDLDERPRGHGYMIVDVVGDNPYFPVGTTIRGHEFHHSRVHALDTGTARLAFRVRKGYGVDGEWDGIVYRNVLAAYKHIHALSVPGWAPGFVLRAAAYSAQKNKEVP</sequence>
<dbReference type="HOGENOM" id="CLU_022752_2_1_9"/>
<dbReference type="EC" id="6.3.5.11" evidence="7"/>
<evidence type="ECO:0000256" key="7">
    <source>
        <dbReference type="HAMAP-Rule" id="MF_00027"/>
    </source>
</evidence>
<dbReference type="PANTHER" id="PTHR43873">
    <property type="entry name" value="COBYRINATE A,C-DIAMIDE SYNTHASE"/>
    <property type="match status" value="1"/>
</dbReference>
<feature type="domain" description="CobQ/CobB/MinD/ParA nucleotide binding" evidence="8">
    <location>
        <begin position="7"/>
        <end position="192"/>
    </location>
</feature>
<evidence type="ECO:0000256" key="6">
    <source>
        <dbReference type="ARBA" id="ARBA00022962"/>
    </source>
</evidence>
<keyword evidence="11" id="KW-1185">Reference proteome</keyword>
<comment type="pathway">
    <text evidence="7">Cofactor biosynthesis; adenosylcobalamin biosynthesis; cob(II)yrinate a,c-diamide from sirohydrochlorin (anaerobic route): step 10/10.</text>
</comment>
<dbReference type="Gene3D" id="3.40.50.880">
    <property type="match status" value="1"/>
</dbReference>
<feature type="site" description="Increases nucleophilicity of active site Cys" evidence="7">
    <location>
        <position position="436"/>
    </location>
</feature>
<comment type="similarity">
    <text evidence="7">Belongs to the CobB/CbiA family.</text>
</comment>
<gene>
    <name evidence="7" type="primary">cbiA</name>
    <name evidence="10" type="ordered locus">Daud_2189</name>
</gene>
<evidence type="ECO:0000313" key="11">
    <source>
        <dbReference type="Proteomes" id="UP000008544"/>
    </source>
</evidence>
<dbReference type="InterPro" id="IPR027417">
    <property type="entry name" value="P-loop_NTPase"/>
</dbReference>
<feature type="active site" description="Nucleophile" evidence="7">
    <location>
        <position position="332"/>
    </location>
</feature>
<comment type="cofactor">
    <cofactor evidence="1 7">
        <name>Mg(2+)</name>
        <dbReference type="ChEBI" id="CHEBI:18420"/>
    </cofactor>
</comment>
<dbReference type="RefSeq" id="WP_012303251.1">
    <property type="nucleotide sequence ID" value="NC_010424.1"/>
</dbReference>
<dbReference type="SUPFAM" id="SSF52317">
    <property type="entry name" value="Class I glutamine amidotransferase-like"/>
    <property type="match status" value="1"/>
</dbReference>
<dbReference type="HAMAP" id="MF_00027">
    <property type="entry name" value="CobB_CbiA"/>
    <property type="match status" value="1"/>
</dbReference>
<keyword evidence="5 7" id="KW-0460">Magnesium</keyword>
<dbReference type="Pfam" id="PF01656">
    <property type="entry name" value="CbiA"/>
    <property type="match status" value="1"/>
</dbReference>
<dbReference type="GO" id="GO:0005524">
    <property type="term" value="F:ATP binding"/>
    <property type="evidence" value="ECO:0007669"/>
    <property type="project" value="UniProtKB-UniRule"/>
</dbReference>
<accession>B1I6M8</accession>
<evidence type="ECO:0000256" key="5">
    <source>
        <dbReference type="ARBA" id="ARBA00022842"/>
    </source>
</evidence>
<organism evidence="10 11">
    <name type="scientific">Desulforudis audaxviator (strain MP104C)</name>
    <dbReference type="NCBI Taxonomy" id="477974"/>
    <lineage>
        <taxon>Bacteria</taxon>
        <taxon>Bacillati</taxon>
        <taxon>Bacillota</taxon>
        <taxon>Clostridia</taxon>
        <taxon>Thermoanaerobacterales</taxon>
        <taxon>Candidatus Desulforudaceae</taxon>
        <taxon>Candidatus Desulforudis</taxon>
    </lineage>
</organism>
<dbReference type="SUPFAM" id="SSF52540">
    <property type="entry name" value="P-loop containing nucleoside triphosphate hydrolases"/>
    <property type="match status" value="1"/>
</dbReference>
<dbReference type="NCBIfam" id="NF002204">
    <property type="entry name" value="PRK01077.1"/>
    <property type="match status" value="1"/>
</dbReference>
<keyword evidence="2 7" id="KW-0436">Ligase</keyword>
<dbReference type="PROSITE" id="PS51274">
    <property type="entry name" value="GATASE_COBBQ"/>
    <property type="match status" value="1"/>
</dbReference>
<protein>
    <recommendedName>
        <fullName evidence="7">Cobyrinate a,c-diamide synthase</fullName>
        <ecNumber evidence="7">6.3.5.11</ecNumber>
    </recommendedName>
    <alternativeName>
        <fullName evidence="7">Cobyrinic acid a,c-diamide synthetase</fullName>
    </alternativeName>
</protein>
<comment type="domain">
    <text evidence="7">Comprises of two domains. The C-terminal domain contains the binding site for glutamine and catalyzes the hydrolysis of this substrate to glutamate and ammonia. The N-terminal domain is anticipated to bind ATP and cobyrinate and catalyzes the ultimate synthesis of the diamide product. The ammonia produced via the glutaminase domain is probably translocated to the adjacent domain via a molecular tunnel, where it reacts with an activated intermediate.</text>
</comment>
<dbReference type="OrthoDB" id="9764035at2"/>
<dbReference type="InterPro" id="IPR029062">
    <property type="entry name" value="Class_I_gatase-like"/>
</dbReference>
<name>B1I6M8_DESAP</name>
<evidence type="ECO:0000256" key="4">
    <source>
        <dbReference type="ARBA" id="ARBA00022840"/>
    </source>
</evidence>
<dbReference type="eggNOG" id="COG1797">
    <property type="taxonomic scope" value="Bacteria"/>
</dbReference>
<dbReference type="KEGG" id="dau:Daud_2189"/>
<dbReference type="EMBL" id="CP000860">
    <property type="protein sequence ID" value="ACA60676.1"/>
    <property type="molecule type" value="Genomic_DNA"/>
</dbReference>